<reference evidence="14" key="2">
    <citation type="journal article" date="2023" name="Science">
        <title>Genomic signatures of disease resistance in endangered staghorn corals.</title>
        <authorList>
            <person name="Vollmer S.V."/>
            <person name="Selwyn J.D."/>
            <person name="Despard B.A."/>
            <person name="Roesel C.L."/>
        </authorList>
    </citation>
    <scope>NUCLEOTIDE SEQUENCE</scope>
    <source>
        <strain evidence="14">K2</strain>
    </source>
</reference>
<reference evidence="14" key="1">
    <citation type="journal article" date="2023" name="G3 (Bethesda)">
        <title>Whole genome assembly and annotation of the endangered Caribbean coral Acropora cervicornis.</title>
        <authorList>
            <person name="Selwyn J.D."/>
            <person name="Vollmer S.V."/>
        </authorList>
    </citation>
    <scope>NUCLEOTIDE SEQUENCE</scope>
    <source>
        <strain evidence="14">K2</strain>
    </source>
</reference>
<keyword evidence="5 10" id="KW-0297">G-protein coupled receptor</keyword>
<keyword evidence="4 12" id="KW-1133">Transmembrane helix</keyword>
<dbReference type="CDD" id="cd00637">
    <property type="entry name" value="7tm_classA_rhodopsin-like"/>
    <property type="match status" value="2"/>
</dbReference>
<dbReference type="EMBL" id="JARQWQ010000003">
    <property type="protein sequence ID" value="KAK2572643.1"/>
    <property type="molecule type" value="Genomic_DNA"/>
</dbReference>
<feature type="transmembrane region" description="Helical" evidence="12">
    <location>
        <begin position="438"/>
        <end position="456"/>
    </location>
</feature>
<evidence type="ECO:0000256" key="6">
    <source>
        <dbReference type="ARBA" id="ARBA00023136"/>
    </source>
</evidence>
<dbReference type="InterPro" id="IPR000276">
    <property type="entry name" value="GPCR_Rhodpsn"/>
</dbReference>
<dbReference type="GO" id="GO:0004930">
    <property type="term" value="F:G protein-coupled receptor activity"/>
    <property type="evidence" value="ECO:0007669"/>
    <property type="project" value="UniProtKB-KW"/>
</dbReference>
<keyword evidence="9 10" id="KW-0807">Transducer</keyword>
<organism evidence="14 15">
    <name type="scientific">Acropora cervicornis</name>
    <name type="common">Staghorn coral</name>
    <dbReference type="NCBI Taxonomy" id="6130"/>
    <lineage>
        <taxon>Eukaryota</taxon>
        <taxon>Metazoa</taxon>
        <taxon>Cnidaria</taxon>
        <taxon>Anthozoa</taxon>
        <taxon>Hexacorallia</taxon>
        <taxon>Scleractinia</taxon>
        <taxon>Astrocoeniina</taxon>
        <taxon>Acroporidae</taxon>
        <taxon>Acropora</taxon>
    </lineage>
</organism>
<dbReference type="Proteomes" id="UP001249851">
    <property type="component" value="Unassembled WGS sequence"/>
</dbReference>
<dbReference type="PRINTS" id="PR00237">
    <property type="entry name" value="GPCRRHODOPSN"/>
</dbReference>
<evidence type="ECO:0000313" key="14">
    <source>
        <dbReference type="EMBL" id="KAK2572643.1"/>
    </source>
</evidence>
<dbReference type="PANTHER" id="PTHR24246">
    <property type="entry name" value="OLFACTORY RECEPTOR AND ADENOSINE RECEPTOR"/>
    <property type="match status" value="1"/>
</dbReference>
<comment type="caution">
    <text evidence="14">The sequence shown here is derived from an EMBL/GenBank/DDBJ whole genome shotgun (WGS) entry which is preliminary data.</text>
</comment>
<keyword evidence="8" id="KW-0325">Glycoprotein</keyword>
<evidence type="ECO:0000259" key="13">
    <source>
        <dbReference type="PROSITE" id="PS50262"/>
    </source>
</evidence>
<keyword evidence="6 12" id="KW-0472">Membrane</keyword>
<dbReference type="GO" id="GO:0005886">
    <property type="term" value="C:plasma membrane"/>
    <property type="evidence" value="ECO:0007669"/>
    <property type="project" value="UniProtKB-SubCell"/>
</dbReference>
<evidence type="ECO:0000313" key="15">
    <source>
        <dbReference type="Proteomes" id="UP001249851"/>
    </source>
</evidence>
<evidence type="ECO:0000256" key="5">
    <source>
        <dbReference type="ARBA" id="ARBA00023040"/>
    </source>
</evidence>
<dbReference type="Gene3D" id="1.20.1070.10">
    <property type="entry name" value="Rhodopsin 7-helix transmembrane proteins"/>
    <property type="match status" value="2"/>
</dbReference>
<keyword evidence="7 10" id="KW-0675">Receptor</keyword>
<comment type="subcellular location">
    <subcellularLocation>
        <location evidence="1">Cell membrane</location>
        <topology evidence="1">Multi-pass membrane protein</topology>
    </subcellularLocation>
</comment>
<comment type="similarity">
    <text evidence="10">Belongs to the G-protein coupled receptor 1 family.</text>
</comment>
<feature type="transmembrane region" description="Helical" evidence="12">
    <location>
        <begin position="270"/>
        <end position="288"/>
    </location>
</feature>
<proteinExistence type="inferred from homology"/>
<protein>
    <submittedName>
        <fullName evidence="14">Adenosine receptor A2a</fullName>
    </submittedName>
</protein>
<evidence type="ECO:0000256" key="1">
    <source>
        <dbReference type="ARBA" id="ARBA00004651"/>
    </source>
</evidence>
<dbReference type="PANTHER" id="PTHR24246:SF27">
    <property type="entry name" value="ADENOSINE RECEPTOR, ISOFORM A"/>
    <property type="match status" value="1"/>
</dbReference>
<dbReference type="InterPro" id="IPR017452">
    <property type="entry name" value="GPCR_Rhodpsn_7TM"/>
</dbReference>
<feature type="domain" description="G-protein coupled receptors family 1 profile" evidence="13">
    <location>
        <begin position="1"/>
        <end position="155"/>
    </location>
</feature>
<accession>A0AAD9VFH0</accession>
<name>A0AAD9VFH0_ACRCE</name>
<dbReference type="AlphaFoldDB" id="A0AAD9VFH0"/>
<evidence type="ECO:0000256" key="11">
    <source>
        <dbReference type="SAM" id="MobiDB-lite"/>
    </source>
</evidence>
<keyword evidence="3 10" id="KW-0812">Transmembrane</keyword>
<keyword evidence="2" id="KW-1003">Cell membrane</keyword>
<keyword evidence="15" id="KW-1185">Reference proteome</keyword>
<feature type="transmembrane region" description="Helical" evidence="12">
    <location>
        <begin position="309"/>
        <end position="328"/>
    </location>
</feature>
<dbReference type="SUPFAM" id="SSF81321">
    <property type="entry name" value="Family A G protein-coupled receptor-like"/>
    <property type="match status" value="2"/>
</dbReference>
<evidence type="ECO:0000256" key="9">
    <source>
        <dbReference type="ARBA" id="ARBA00023224"/>
    </source>
</evidence>
<dbReference type="PROSITE" id="PS50262">
    <property type="entry name" value="G_PROTEIN_RECEP_F1_2"/>
    <property type="match status" value="2"/>
</dbReference>
<gene>
    <name evidence="14" type="ORF">P5673_001616</name>
</gene>
<feature type="transmembrane region" description="Helical" evidence="12">
    <location>
        <begin position="394"/>
        <end position="418"/>
    </location>
</feature>
<evidence type="ECO:0000256" key="7">
    <source>
        <dbReference type="ARBA" id="ARBA00023170"/>
    </source>
</evidence>
<dbReference type="PROSITE" id="PS00237">
    <property type="entry name" value="G_PROTEIN_RECEP_F1_1"/>
    <property type="match status" value="1"/>
</dbReference>
<feature type="transmembrane region" description="Helical" evidence="12">
    <location>
        <begin position="334"/>
        <end position="356"/>
    </location>
</feature>
<evidence type="ECO:0000256" key="3">
    <source>
        <dbReference type="ARBA" id="ARBA00022692"/>
    </source>
</evidence>
<evidence type="ECO:0000256" key="12">
    <source>
        <dbReference type="SAM" id="Phobius"/>
    </source>
</evidence>
<evidence type="ECO:0000256" key="8">
    <source>
        <dbReference type="ARBA" id="ARBA00023180"/>
    </source>
</evidence>
<feature type="domain" description="G-protein coupled receptors family 1 profile" evidence="13">
    <location>
        <begin position="206"/>
        <end position="452"/>
    </location>
</feature>
<feature type="transmembrane region" description="Helical" evidence="12">
    <location>
        <begin position="35"/>
        <end position="59"/>
    </location>
</feature>
<dbReference type="Pfam" id="PF00001">
    <property type="entry name" value="7tm_1"/>
    <property type="match status" value="2"/>
</dbReference>
<evidence type="ECO:0000256" key="2">
    <source>
        <dbReference type="ARBA" id="ARBA00022475"/>
    </source>
</evidence>
<evidence type="ECO:0000256" key="4">
    <source>
        <dbReference type="ARBA" id="ARBA00022989"/>
    </source>
</evidence>
<evidence type="ECO:0000256" key="10">
    <source>
        <dbReference type="RuleBase" id="RU000688"/>
    </source>
</evidence>
<feature type="region of interest" description="Disordered" evidence="11">
    <location>
        <begin position="470"/>
        <end position="495"/>
    </location>
</feature>
<sequence>MSYFISCTASVLNLASLTADRFAAISYPCDCHSGLNLYAFVFANTAVALTLVIFLFTYVRTLRAMRAQVSQWDTMRQSSQSEDNRARIRAASVEKNIIPAFMVMLGFFLCRYIPSCIIIYIMNLCSSCNCTTIHVFRDLQFIFVLSSSELNPFVEPVRPSPLKVVKRKVNYDKIVKSSCLLSRSANASFFLHGDSILASRSRDNSGQLSSLYCCLERSVEEPQDTFTFFVVNLAVADLVVGVMTEPLSVLTHFREGFSLEVRHYIVPIHMSYFISCTASVLNLAALTADRFVAISYPLQYRVRFTTTRATVIAGLIWLVSFSLSFIYFEVGYLRYAFVFANTAVALTLVIFLFTYVQTLRAMRAQVSQWDAIRQSSQSEDSGARIRAASVEKNITQAFMVMLGFFICCYIPSCIIIYIMNFCSSCNCTTIHVFRDLQFIFVLSSSALNPFVYAWRLPNFRRAVKRILRSRKTHEAGTSSSRQENRAHTPRTLEFS</sequence>